<name>A0A160ILB1_9BACL</name>
<proteinExistence type="predicted"/>
<protein>
    <recommendedName>
        <fullName evidence="4">DUF2500 domain-containing protein</fullName>
    </recommendedName>
</protein>
<keyword evidence="1" id="KW-1133">Transmembrane helix</keyword>
<dbReference type="Pfam" id="PF10694">
    <property type="entry name" value="DUF2500"/>
    <property type="match status" value="1"/>
</dbReference>
<dbReference type="Proteomes" id="UP000076623">
    <property type="component" value="Chromosome"/>
</dbReference>
<keyword evidence="1" id="KW-0812">Transmembrane</keyword>
<organism evidence="2 3">
    <name type="scientific">Fictibacillus phosphorivorans</name>
    <dbReference type="NCBI Taxonomy" id="1221500"/>
    <lineage>
        <taxon>Bacteria</taxon>
        <taxon>Bacillati</taxon>
        <taxon>Bacillota</taxon>
        <taxon>Bacilli</taxon>
        <taxon>Bacillales</taxon>
        <taxon>Fictibacillaceae</taxon>
        <taxon>Fictibacillus</taxon>
    </lineage>
</organism>
<dbReference type="KEGG" id="fpn:ABE65_004630"/>
<evidence type="ECO:0000313" key="3">
    <source>
        <dbReference type="Proteomes" id="UP000076623"/>
    </source>
</evidence>
<evidence type="ECO:0000256" key="1">
    <source>
        <dbReference type="SAM" id="Phobius"/>
    </source>
</evidence>
<dbReference type="RefSeq" id="WP_066391853.1">
    <property type="nucleotide sequence ID" value="NZ_CP015378.1"/>
</dbReference>
<keyword evidence="3" id="KW-1185">Reference proteome</keyword>
<accession>A0A160ILB1</accession>
<evidence type="ECO:0000313" key="2">
    <source>
        <dbReference type="EMBL" id="ANC76132.1"/>
    </source>
</evidence>
<evidence type="ECO:0008006" key="4">
    <source>
        <dbReference type="Google" id="ProtNLM"/>
    </source>
</evidence>
<dbReference type="STRING" id="1221500.ABE65_004630"/>
<dbReference type="Gene3D" id="2.40.50.660">
    <property type="match status" value="1"/>
</dbReference>
<dbReference type="EMBL" id="CP015378">
    <property type="protein sequence ID" value="ANC76132.1"/>
    <property type="molecule type" value="Genomic_DNA"/>
</dbReference>
<reference evidence="2 3" key="1">
    <citation type="submission" date="2016-04" db="EMBL/GenBank/DDBJ databases">
        <title>Complete genome sequence of Fictibacillus phosphorivorans G25-29, a strain toxic to nematodes.</title>
        <authorList>
            <person name="Zheng Z."/>
        </authorList>
    </citation>
    <scope>NUCLEOTIDE SEQUENCE [LARGE SCALE GENOMIC DNA]</scope>
    <source>
        <strain evidence="2 3">G25-29</strain>
    </source>
</reference>
<keyword evidence="1" id="KW-0472">Membrane</keyword>
<gene>
    <name evidence="2" type="ORF">ABE65_004630</name>
</gene>
<feature type="transmembrane region" description="Helical" evidence="1">
    <location>
        <begin position="20"/>
        <end position="40"/>
    </location>
</feature>
<sequence>MEGFEEPGFGGSGDLMFDIVPIFIGAVFVIVISVFVIVIVKGISQWNSNNKQPVLNVAAKMVTKRSKVSGGSNDTSASTWYYVTFEVESGDRMEFHVKSEEYGTLVEGDRGTLTFQGTRYLGFERNRQSQSL</sequence>
<dbReference type="InterPro" id="IPR019635">
    <property type="entry name" value="DUF2500"/>
</dbReference>
<dbReference type="AlphaFoldDB" id="A0A160ILB1"/>